<dbReference type="InterPro" id="IPR014966">
    <property type="entry name" value="FRG-dom"/>
</dbReference>
<sequence>MWTYDKLFENGTVTHPDGCVIHRLSGWDIPYFAQHYGLASRFLDWTTSLDSALFFACQAADQDSKDDPCLRLLDPAKFNKYSINGNYAVSPDGDYMEYLKQYVSFHQMQSPVAISPGYVSASNERLQLQNGLFIFSSNIIDIIKYVKNAGNKQKIMHKIVIPKAVAKDILKHNPISASTLGLDDDHLANEYSFNRFSLTHS</sequence>
<keyword evidence="3" id="KW-1185">Reference proteome</keyword>
<gene>
    <name evidence="2" type="ORF">H9647_25335</name>
</gene>
<name>A0ABR8T6N1_9BACL</name>
<reference evidence="2 3" key="1">
    <citation type="submission" date="2020-08" db="EMBL/GenBank/DDBJ databases">
        <title>A Genomic Blueprint of the Chicken Gut Microbiome.</title>
        <authorList>
            <person name="Gilroy R."/>
            <person name="Ravi A."/>
            <person name="Getino M."/>
            <person name="Pursley I."/>
            <person name="Horton D.L."/>
            <person name="Alikhan N.-F."/>
            <person name="Baker D."/>
            <person name="Gharbi K."/>
            <person name="Hall N."/>
            <person name="Watson M."/>
            <person name="Adriaenssens E.M."/>
            <person name="Foster-Nyarko E."/>
            <person name="Jarju S."/>
            <person name="Secka A."/>
            <person name="Antonio M."/>
            <person name="Oren A."/>
            <person name="Chaudhuri R."/>
            <person name="La Ragione R.M."/>
            <person name="Hildebrand F."/>
            <person name="Pallen M.J."/>
        </authorList>
    </citation>
    <scope>NUCLEOTIDE SEQUENCE [LARGE SCALE GENOMIC DNA]</scope>
    <source>
        <strain evidence="2 3">Sa2BVA9</strain>
    </source>
</reference>
<evidence type="ECO:0000313" key="2">
    <source>
        <dbReference type="EMBL" id="MBD7971387.1"/>
    </source>
</evidence>
<dbReference type="Proteomes" id="UP000608071">
    <property type="component" value="Unassembled WGS sequence"/>
</dbReference>
<protein>
    <submittedName>
        <fullName evidence="2">FRG domain-containing protein</fullName>
    </submittedName>
</protein>
<dbReference type="RefSeq" id="WP_191805270.1">
    <property type="nucleotide sequence ID" value="NZ_JACSQL010000036.1"/>
</dbReference>
<dbReference type="EMBL" id="JACSQL010000036">
    <property type="protein sequence ID" value="MBD7971387.1"/>
    <property type="molecule type" value="Genomic_DNA"/>
</dbReference>
<comment type="caution">
    <text evidence="2">The sequence shown here is derived from an EMBL/GenBank/DDBJ whole genome shotgun (WGS) entry which is preliminary data.</text>
</comment>
<accession>A0ABR8T6N1</accession>
<evidence type="ECO:0000259" key="1">
    <source>
        <dbReference type="Pfam" id="PF08867"/>
    </source>
</evidence>
<organism evidence="2 3">
    <name type="scientific">Paenibacillus gallinarum</name>
    <dbReference type="NCBI Taxonomy" id="2762232"/>
    <lineage>
        <taxon>Bacteria</taxon>
        <taxon>Bacillati</taxon>
        <taxon>Bacillota</taxon>
        <taxon>Bacilli</taxon>
        <taxon>Bacillales</taxon>
        <taxon>Paenibacillaceae</taxon>
        <taxon>Paenibacillus</taxon>
    </lineage>
</organism>
<dbReference type="Pfam" id="PF08867">
    <property type="entry name" value="FRG"/>
    <property type="match status" value="1"/>
</dbReference>
<proteinExistence type="predicted"/>
<feature type="domain" description="FRG" evidence="1">
    <location>
        <begin position="24"/>
        <end position="63"/>
    </location>
</feature>
<evidence type="ECO:0000313" key="3">
    <source>
        <dbReference type="Proteomes" id="UP000608071"/>
    </source>
</evidence>